<evidence type="ECO:0000313" key="7">
    <source>
        <dbReference type="EMBL" id="QJR12829.1"/>
    </source>
</evidence>
<organism evidence="7 8">
    <name type="scientific">Usitatibacter rugosus</name>
    <dbReference type="NCBI Taxonomy" id="2732067"/>
    <lineage>
        <taxon>Bacteria</taxon>
        <taxon>Pseudomonadati</taxon>
        <taxon>Pseudomonadota</taxon>
        <taxon>Betaproteobacteria</taxon>
        <taxon>Nitrosomonadales</taxon>
        <taxon>Usitatibacteraceae</taxon>
        <taxon>Usitatibacter</taxon>
    </lineage>
</organism>
<evidence type="ECO:0000259" key="6">
    <source>
        <dbReference type="PROSITE" id="PS51635"/>
    </source>
</evidence>
<dbReference type="Proteomes" id="UP000501534">
    <property type="component" value="Chromosome"/>
</dbReference>
<feature type="region of interest" description="Disordered" evidence="5">
    <location>
        <begin position="1"/>
        <end position="21"/>
    </location>
</feature>
<dbReference type="PROSITE" id="PS51635">
    <property type="entry name" value="PNPLA"/>
    <property type="match status" value="1"/>
</dbReference>
<dbReference type="AlphaFoldDB" id="A0A6M4H009"/>
<feature type="short sequence motif" description="DGA/G" evidence="4">
    <location>
        <begin position="205"/>
        <end position="207"/>
    </location>
</feature>
<dbReference type="PANTHER" id="PTHR14226:SF78">
    <property type="entry name" value="SLR0060 PROTEIN"/>
    <property type="match status" value="1"/>
</dbReference>
<evidence type="ECO:0000313" key="8">
    <source>
        <dbReference type="Proteomes" id="UP000501534"/>
    </source>
</evidence>
<accession>A0A6M4H009</accession>
<dbReference type="KEGG" id="uru:DSM104443_03922"/>
<dbReference type="GO" id="GO:0016787">
    <property type="term" value="F:hydrolase activity"/>
    <property type="evidence" value="ECO:0007669"/>
    <property type="project" value="UniProtKB-UniRule"/>
</dbReference>
<feature type="active site" description="Nucleophile" evidence="4">
    <location>
        <position position="68"/>
    </location>
</feature>
<dbReference type="Pfam" id="PF01734">
    <property type="entry name" value="Patatin"/>
    <property type="match status" value="1"/>
</dbReference>
<dbReference type="RefSeq" id="WP_171095366.1">
    <property type="nucleotide sequence ID" value="NZ_CP053069.1"/>
</dbReference>
<gene>
    <name evidence="7" type="ORF">DSM104443_03922</name>
</gene>
<feature type="active site" description="Proton acceptor" evidence="4">
    <location>
        <position position="205"/>
    </location>
</feature>
<keyword evidence="8" id="KW-1185">Reference proteome</keyword>
<dbReference type="InterPro" id="IPR050301">
    <property type="entry name" value="NTE"/>
</dbReference>
<feature type="short sequence motif" description="GXGXXG" evidence="4">
    <location>
        <begin position="38"/>
        <end position="43"/>
    </location>
</feature>
<dbReference type="InterPro" id="IPR016035">
    <property type="entry name" value="Acyl_Trfase/lysoPLipase"/>
</dbReference>
<evidence type="ECO:0000256" key="3">
    <source>
        <dbReference type="ARBA" id="ARBA00023098"/>
    </source>
</evidence>
<evidence type="ECO:0000256" key="4">
    <source>
        <dbReference type="PROSITE-ProRule" id="PRU01161"/>
    </source>
</evidence>
<dbReference type="GO" id="GO:0016042">
    <property type="term" value="P:lipid catabolic process"/>
    <property type="evidence" value="ECO:0007669"/>
    <property type="project" value="UniProtKB-UniRule"/>
</dbReference>
<dbReference type="Gene3D" id="3.40.1090.10">
    <property type="entry name" value="Cytosolic phospholipase A2 catalytic domain"/>
    <property type="match status" value="2"/>
</dbReference>
<dbReference type="InterPro" id="IPR002641">
    <property type="entry name" value="PNPLA_dom"/>
</dbReference>
<keyword evidence="1 4" id="KW-0378">Hydrolase</keyword>
<reference evidence="7 8" key="1">
    <citation type="submission" date="2020-04" db="EMBL/GenBank/DDBJ databases">
        <title>Usitatibacter rugosus gen. nov., sp. nov. and Usitatibacter palustris sp. nov., novel members of Usitatibacteraceae fam. nov. within the order Nitrosomonadales isolated from soil.</title>
        <authorList>
            <person name="Huber K.J."/>
            <person name="Neumann-Schaal M."/>
            <person name="Geppert A."/>
            <person name="Luckner M."/>
            <person name="Wanner G."/>
            <person name="Overmann J."/>
        </authorList>
    </citation>
    <scope>NUCLEOTIDE SEQUENCE [LARGE SCALE GENOMIC DNA]</scope>
    <source>
        <strain evidence="7 8">0125_3</strain>
    </source>
</reference>
<dbReference type="SUPFAM" id="SSF52151">
    <property type="entry name" value="FabD/lysophospholipase-like"/>
    <property type="match status" value="1"/>
</dbReference>
<name>A0A6M4H009_9PROT</name>
<proteinExistence type="predicted"/>
<keyword evidence="3 4" id="KW-0443">Lipid metabolism</keyword>
<sequence length="351" mass="39270">MTTKKTAKKTAAAAPRTTHVAPKKSATQVKRINLALQGGGSHGAFAWGIIDAMLADGRLEVEGISGTSAGSVNAVLVAYGYLLNGPEGAREMLEKFWRTLSEQRAGFNSPESFKVFKMMTGTMSPYQWNPYNWNPFRATIEKVVDFERLRQDKGGVKLFLAATNVETGKARIFTNEEITPDVVMASSCLPFLFQAVEIEGQFYWDGGYMGNPVLYPLFYHTDSRDVVILHINPIYRPGVPRTAPEIENRLNELTFNSALIKEFRAIAFVGKMLEDGWLKPEFAAKVKNVLIHSIRADKALKDLGVASKFSTDWRFLTDLCERGRKESTEWLDAHFKDLGKQSSVDLRAEFL</sequence>
<feature type="short sequence motif" description="GXSXG" evidence="4">
    <location>
        <begin position="66"/>
        <end position="70"/>
    </location>
</feature>
<evidence type="ECO:0000256" key="5">
    <source>
        <dbReference type="SAM" id="MobiDB-lite"/>
    </source>
</evidence>
<evidence type="ECO:0000256" key="2">
    <source>
        <dbReference type="ARBA" id="ARBA00022963"/>
    </source>
</evidence>
<keyword evidence="2 4" id="KW-0442">Lipid degradation</keyword>
<dbReference type="PANTHER" id="PTHR14226">
    <property type="entry name" value="NEUROPATHY TARGET ESTERASE/SWISS CHEESE D.MELANOGASTER"/>
    <property type="match status" value="1"/>
</dbReference>
<dbReference type="EMBL" id="CP053069">
    <property type="protein sequence ID" value="QJR12829.1"/>
    <property type="molecule type" value="Genomic_DNA"/>
</dbReference>
<protein>
    <recommendedName>
        <fullName evidence="6">PNPLA domain-containing protein</fullName>
    </recommendedName>
</protein>
<feature type="domain" description="PNPLA" evidence="6">
    <location>
        <begin position="34"/>
        <end position="218"/>
    </location>
</feature>
<evidence type="ECO:0000256" key="1">
    <source>
        <dbReference type="ARBA" id="ARBA00022801"/>
    </source>
</evidence>